<dbReference type="PANTHER" id="PTHR30399:SF1">
    <property type="entry name" value="UTP PYROPHOSPHATASE"/>
    <property type="match status" value="1"/>
</dbReference>
<proteinExistence type="predicted"/>
<organism evidence="2 3">
    <name type="scientific">Pontibacter mangrovi</name>
    <dbReference type="NCBI Taxonomy" id="2589816"/>
    <lineage>
        <taxon>Bacteria</taxon>
        <taxon>Pseudomonadati</taxon>
        <taxon>Bacteroidota</taxon>
        <taxon>Cytophagia</taxon>
        <taxon>Cytophagales</taxon>
        <taxon>Hymenobacteraceae</taxon>
        <taxon>Pontibacter</taxon>
    </lineage>
</organism>
<keyword evidence="3" id="KW-1185">Reference proteome</keyword>
<accession>A0A501W8K7</accession>
<sequence length="243" mass="28875">MTSTKQETIQIANIEVDIVRKAIKNMHLAVYPPTGRVRLAAPSHTDSEVIRLFAISKLGWIKKHIKNFQNQERETPREYISGESHYLFGQRYLLNVIERDGYNKVEFKNNRQINLYVRPGATLEEKAKVLKEWYRKQLKAIVPDMIAKWETVIGVKADSWGVKQMKTKWGACNIEDKRIWLNLQLAKKPKNCLEYIIVHELVHLLERHHNDQFIAYMNQFMPNWRQHRDELNRLPVSHSDWEY</sequence>
<reference evidence="2 3" key="1">
    <citation type="submission" date="2019-06" db="EMBL/GenBank/DDBJ databases">
        <title>A novel bacterium of genus Pontibacter, isolated from marine sediment.</title>
        <authorList>
            <person name="Huang H."/>
            <person name="Mo K."/>
            <person name="Hu Y."/>
        </authorList>
    </citation>
    <scope>NUCLEOTIDE SEQUENCE [LARGE SCALE GENOMIC DNA]</scope>
    <source>
        <strain evidence="2 3">HB172049</strain>
    </source>
</reference>
<evidence type="ECO:0000313" key="3">
    <source>
        <dbReference type="Proteomes" id="UP000316727"/>
    </source>
</evidence>
<dbReference type="OrthoDB" id="9811177at2"/>
<name>A0A501W8K7_9BACT</name>
<dbReference type="RefSeq" id="WP_140621913.1">
    <property type="nucleotide sequence ID" value="NZ_VFRQ01000006.1"/>
</dbReference>
<feature type="domain" description="YgjP-like metallopeptidase" evidence="1">
    <location>
        <begin position="28"/>
        <end position="233"/>
    </location>
</feature>
<dbReference type="Gene3D" id="3.30.2010.10">
    <property type="entry name" value="Metalloproteases ('zincins'), catalytic domain"/>
    <property type="match status" value="1"/>
</dbReference>
<dbReference type="PANTHER" id="PTHR30399">
    <property type="entry name" value="UNCHARACTERIZED PROTEIN YGJP"/>
    <property type="match status" value="1"/>
</dbReference>
<dbReference type="AlphaFoldDB" id="A0A501W8K7"/>
<gene>
    <name evidence="2" type="ORF">FJM65_12710</name>
</gene>
<dbReference type="EMBL" id="VFRQ01000006">
    <property type="protein sequence ID" value="TPE43611.1"/>
    <property type="molecule type" value="Genomic_DNA"/>
</dbReference>
<comment type="caution">
    <text evidence="2">The sequence shown here is derived from an EMBL/GenBank/DDBJ whole genome shotgun (WGS) entry which is preliminary data.</text>
</comment>
<evidence type="ECO:0000313" key="2">
    <source>
        <dbReference type="EMBL" id="TPE43611.1"/>
    </source>
</evidence>
<dbReference type="InterPro" id="IPR053136">
    <property type="entry name" value="UTP_pyrophosphatase-like"/>
</dbReference>
<dbReference type="InterPro" id="IPR002725">
    <property type="entry name" value="YgjP-like_metallopeptidase"/>
</dbReference>
<evidence type="ECO:0000259" key="1">
    <source>
        <dbReference type="Pfam" id="PF01863"/>
    </source>
</evidence>
<dbReference type="Pfam" id="PF01863">
    <property type="entry name" value="YgjP-like"/>
    <property type="match status" value="1"/>
</dbReference>
<dbReference type="CDD" id="cd07344">
    <property type="entry name" value="M48_yhfN_like"/>
    <property type="match status" value="1"/>
</dbReference>
<protein>
    <submittedName>
        <fullName evidence="2">M48 family metallopeptidase</fullName>
    </submittedName>
</protein>
<dbReference type="Proteomes" id="UP000316727">
    <property type="component" value="Unassembled WGS sequence"/>
</dbReference>